<accession>A0AAD6CWD1</accession>
<evidence type="ECO:0000256" key="3">
    <source>
        <dbReference type="ARBA" id="ARBA00010031"/>
    </source>
</evidence>
<feature type="compositionally biased region" description="Low complexity" evidence="9">
    <location>
        <begin position="188"/>
        <end position="207"/>
    </location>
</feature>
<keyword evidence="5" id="KW-0336">GPI-anchor</keyword>
<keyword evidence="14" id="KW-1185">Reference proteome</keyword>
<keyword evidence="10" id="KW-1133">Transmembrane helix</keyword>
<feature type="compositionally biased region" description="Polar residues" evidence="9">
    <location>
        <begin position="177"/>
        <end position="187"/>
    </location>
</feature>
<feature type="signal peptide" evidence="11">
    <location>
        <begin position="1"/>
        <end position="24"/>
    </location>
</feature>
<comment type="caution">
    <text evidence="13">The sequence shown here is derived from an EMBL/GenBank/DDBJ whole genome shotgun (WGS) entry which is preliminary data.</text>
</comment>
<dbReference type="AlphaFoldDB" id="A0AAD6CWD1"/>
<dbReference type="Pfam" id="PF05730">
    <property type="entry name" value="CFEM"/>
    <property type="match status" value="1"/>
</dbReference>
<sequence length="327" mass="34617">MLLHPVYRILAAALLLVAFCVASSDTSDVKNAALWDMVPDCARNCTENFIQTEYTTAECSDKSNIKCLCRSRTPSNLTIGEAALTCVYALCSEKVKKNTDVYHICDSVSGHLAETHATLTATTFAPASSTTTSTTAEVTTSSTTKKHSAESTTESETSTSTTSTSITSDPAAEITSYHPSTSASEVLSHTSSDTSTTTPTNPSTSATGKNDSHHVSPGIVIGVSVVSGVAGCFIIGVAVFFCAKRWRKKNQIDFEIGGRYVRALWLLGSIIFPRAFAKFESRAFGAEHYAKSAGNVSSVAAIAFFAVKPIPSELHRTGHSSGRNTSG</sequence>
<organism evidence="13 14">
    <name type="scientific">Penicillium frequentans</name>
    <dbReference type="NCBI Taxonomy" id="3151616"/>
    <lineage>
        <taxon>Eukaryota</taxon>
        <taxon>Fungi</taxon>
        <taxon>Dikarya</taxon>
        <taxon>Ascomycota</taxon>
        <taxon>Pezizomycotina</taxon>
        <taxon>Eurotiomycetes</taxon>
        <taxon>Eurotiomycetidae</taxon>
        <taxon>Eurotiales</taxon>
        <taxon>Aspergillaceae</taxon>
        <taxon>Penicillium</taxon>
    </lineage>
</organism>
<keyword evidence="10" id="KW-0472">Membrane</keyword>
<comment type="subcellular location">
    <subcellularLocation>
        <location evidence="1">Membrane</location>
        <topology evidence="1">Lipid-anchor</topology>
        <topology evidence="1">GPI-anchor</topology>
    </subcellularLocation>
    <subcellularLocation>
        <location evidence="2">Secreted</location>
    </subcellularLocation>
</comment>
<feature type="transmembrane region" description="Helical" evidence="10">
    <location>
        <begin position="219"/>
        <end position="243"/>
    </location>
</feature>
<comment type="similarity">
    <text evidence="3">Belongs to the RBT5 family.</text>
</comment>
<proteinExistence type="inferred from homology"/>
<keyword evidence="4" id="KW-0964">Secreted</keyword>
<dbReference type="GO" id="GO:0098552">
    <property type="term" value="C:side of membrane"/>
    <property type="evidence" value="ECO:0007669"/>
    <property type="project" value="UniProtKB-KW"/>
</dbReference>
<evidence type="ECO:0000256" key="8">
    <source>
        <dbReference type="ARBA" id="ARBA00023288"/>
    </source>
</evidence>
<keyword evidence="10" id="KW-0812">Transmembrane</keyword>
<feature type="compositionally biased region" description="Low complexity" evidence="9">
    <location>
        <begin position="126"/>
        <end position="143"/>
    </location>
</feature>
<evidence type="ECO:0000256" key="6">
    <source>
        <dbReference type="ARBA" id="ARBA00022729"/>
    </source>
</evidence>
<evidence type="ECO:0000256" key="4">
    <source>
        <dbReference type="ARBA" id="ARBA00022525"/>
    </source>
</evidence>
<evidence type="ECO:0000256" key="2">
    <source>
        <dbReference type="ARBA" id="ARBA00004613"/>
    </source>
</evidence>
<keyword evidence="8" id="KW-0449">Lipoprotein</keyword>
<name>A0AAD6CWD1_9EURO</name>
<evidence type="ECO:0000259" key="12">
    <source>
        <dbReference type="Pfam" id="PF05730"/>
    </source>
</evidence>
<keyword evidence="5" id="KW-0325">Glycoprotein</keyword>
<gene>
    <name evidence="13" type="ORF">N7494_006491</name>
</gene>
<evidence type="ECO:0000256" key="9">
    <source>
        <dbReference type="SAM" id="MobiDB-lite"/>
    </source>
</evidence>
<evidence type="ECO:0000256" key="5">
    <source>
        <dbReference type="ARBA" id="ARBA00022622"/>
    </source>
</evidence>
<evidence type="ECO:0000256" key="7">
    <source>
        <dbReference type="ARBA" id="ARBA00023157"/>
    </source>
</evidence>
<dbReference type="InterPro" id="IPR008427">
    <property type="entry name" value="Extracellular_membr_CFEM_dom"/>
</dbReference>
<keyword evidence="7" id="KW-1015">Disulfide bond</keyword>
<feature type="compositionally biased region" description="Low complexity" evidence="9">
    <location>
        <begin position="150"/>
        <end position="168"/>
    </location>
</feature>
<keyword evidence="6 11" id="KW-0732">Signal</keyword>
<feature type="region of interest" description="Disordered" evidence="9">
    <location>
        <begin position="126"/>
        <end position="212"/>
    </location>
</feature>
<evidence type="ECO:0000256" key="11">
    <source>
        <dbReference type="SAM" id="SignalP"/>
    </source>
</evidence>
<dbReference type="GO" id="GO:0005576">
    <property type="term" value="C:extracellular region"/>
    <property type="evidence" value="ECO:0007669"/>
    <property type="project" value="UniProtKB-SubCell"/>
</dbReference>
<dbReference type="Proteomes" id="UP001220324">
    <property type="component" value="Unassembled WGS sequence"/>
</dbReference>
<evidence type="ECO:0000256" key="10">
    <source>
        <dbReference type="SAM" id="Phobius"/>
    </source>
</evidence>
<evidence type="ECO:0000256" key="1">
    <source>
        <dbReference type="ARBA" id="ARBA00004589"/>
    </source>
</evidence>
<dbReference type="EMBL" id="JAQIZZ010000005">
    <property type="protein sequence ID" value="KAJ5541415.1"/>
    <property type="molecule type" value="Genomic_DNA"/>
</dbReference>
<feature type="domain" description="CFEM" evidence="12">
    <location>
        <begin position="36"/>
        <end position="97"/>
    </location>
</feature>
<evidence type="ECO:0000313" key="14">
    <source>
        <dbReference type="Proteomes" id="UP001220324"/>
    </source>
</evidence>
<feature type="chain" id="PRO_5042161541" description="CFEM domain-containing protein" evidence="11">
    <location>
        <begin position="25"/>
        <end position="327"/>
    </location>
</feature>
<reference evidence="13 14" key="1">
    <citation type="journal article" date="2023" name="IMA Fungus">
        <title>Comparative genomic study of the Penicillium genus elucidates a diverse pangenome and 15 lateral gene transfer events.</title>
        <authorList>
            <person name="Petersen C."/>
            <person name="Sorensen T."/>
            <person name="Nielsen M.R."/>
            <person name="Sondergaard T.E."/>
            <person name="Sorensen J.L."/>
            <person name="Fitzpatrick D.A."/>
            <person name="Frisvad J.C."/>
            <person name="Nielsen K.L."/>
        </authorList>
    </citation>
    <scope>NUCLEOTIDE SEQUENCE [LARGE SCALE GENOMIC DNA]</scope>
    <source>
        <strain evidence="13 14">IBT 35679</strain>
    </source>
</reference>
<evidence type="ECO:0000313" key="13">
    <source>
        <dbReference type="EMBL" id="KAJ5541415.1"/>
    </source>
</evidence>
<protein>
    <recommendedName>
        <fullName evidence="12">CFEM domain-containing protein</fullName>
    </recommendedName>
</protein>